<dbReference type="HAMAP" id="MF_02120">
    <property type="entry name" value="LysA"/>
    <property type="match status" value="1"/>
</dbReference>
<dbReference type="PANTHER" id="PTHR43727:SF2">
    <property type="entry name" value="GROUP IV DECARBOXYLASE"/>
    <property type="match status" value="1"/>
</dbReference>
<dbReference type="RefSeq" id="WP_302909541.1">
    <property type="nucleotide sequence ID" value="NZ_JAUMIS010000001.1"/>
</dbReference>
<organism evidence="10 11">
    <name type="scientific">Marinobacter suaedae</name>
    <dbReference type="NCBI Taxonomy" id="3057675"/>
    <lineage>
        <taxon>Bacteria</taxon>
        <taxon>Pseudomonadati</taxon>
        <taxon>Pseudomonadota</taxon>
        <taxon>Gammaproteobacteria</taxon>
        <taxon>Pseudomonadales</taxon>
        <taxon>Marinobacteraceae</taxon>
        <taxon>Marinobacter</taxon>
    </lineage>
</organism>
<feature type="binding site" evidence="5">
    <location>
        <position position="239"/>
    </location>
    <ligand>
        <name>pyridoxal 5'-phosphate</name>
        <dbReference type="ChEBI" id="CHEBI:597326"/>
    </ligand>
</feature>
<feature type="domain" description="Orn/DAP/Arg decarboxylase 2 N-terminal" evidence="9">
    <location>
        <begin position="35"/>
        <end position="280"/>
    </location>
</feature>
<feature type="binding site" evidence="5">
    <location>
        <position position="276"/>
    </location>
    <ligand>
        <name>substrate</name>
    </ligand>
</feature>
<evidence type="ECO:0000259" key="9">
    <source>
        <dbReference type="Pfam" id="PF02784"/>
    </source>
</evidence>
<dbReference type="SUPFAM" id="SSF51419">
    <property type="entry name" value="PLP-binding barrel"/>
    <property type="match status" value="1"/>
</dbReference>
<keyword evidence="5 7" id="KW-0457">Lysine biosynthesis</keyword>
<comment type="catalytic activity">
    <reaction evidence="5 7">
        <text>meso-2,6-diaminopimelate + H(+) = L-lysine + CO2</text>
        <dbReference type="Rhea" id="RHEA:15101"/>
        <dbReference type="ChEBI" id="CHEBI:15378"/>
        <dbReference type="ChEBI" id="CHEBI:16526"/>
        <dbReference type="ChEBI" id="CHEBI:32551"/>
        <dbReference type="ChEBI" id="CHEBI:57791"/>
        <dbReference type="EC" id="4.1.1.20"/>
    </reaction>
</comment>
<keyword evidence="3 5" id="KW-0663">Pyridoxal phosphate</keyword>
<feature type="binding site" evidence="5">
    <location>
        <begin position="273"/>
        <end position="276"/>
    </location>
    <ligand>
        <name>pyridoxal 5'-phosphate</name>
        <dbReference type="ChEBI" id="CHEBI:597326"/>
    </ligand>
</feature>
<comment type="similarity">
    <text evidence="5">Belongs to the Orn/Lys/Arg decarboxylase class-II family. LysA subfamily.</text>
</comment>
<dbReference type="InterPro" id="IPR002986">
    <property type="entry name" value="DAP_deCOOHase_LysA"/>
</dbReference>
<accession>A0ABT8W0D9</accession>
<evidence type="ECO:0000256" key="5">
    <source>
        <dbReference type="HAMAP-Rule" id="MF_02120"/>
    </source>
</evidence>
<dbReference type="CDD" id="cd06828">
    <property type="entry name" value="PLPDE_III_DapDC"/>
    <property type="match status" value="1"/>
</dbReference>
<evidence type="ECO:0000256" key="4">
    <source>
        <dbReference type="ARBA" id="ARBA00023239"/>
    </source>
</evidence>
<keyword evidence="4 5" id="KW-0456">Lyase</keyword>
<dbReference type="SUPFAM" id="SSF50621">
    <property type="entry name" value="Alanine racemase C-terminal domain-like"/>
    <property type="match status" value="1"/>
</dbReference>
<feature type="modified residue" description="N6-(pyridoxal phosphate)lysine" evidence="5">
    <location>
        <position position="60"/>
    </location>
</feature>
<evidence type="ECO:0000256" key="1">
    <source>
        <dbReference type="ARBA" id="ARBA00001933"/>
    </source>
</evidence>
<keyword evidence="11" id="KW-1185">Reference proteome</keyword>
<dbReference type="InterPro" id="IPR022657">
    <property type="entry name" value="De-COase2_CS"/>
</dbReference>
<feature type="binding site" evidence="5">
    <location>
        <position position="371"/>
    </location>
    <ligand>
        <name>substrate</name>
    </ligand>
</feature>
<keyword evidence="2 5" id="KW-0210">Decarboxylase</keyword>
<dbReference type="EC" id="4.1.1.20" evidence="5 6"/>
<dbReference type="Pfam" id="PF02784">
    <property type="entry name" value="Orn_Arg_deC_N"/>
    <property type="match status" value="1"/>
</dbReference>
<feature type="binding site" evidence="5">
    <location>
        <position position="316"/>
    </location>
    <ligand>
        <name>substrate</name>
    </ligand>
</feature>
<dbReference type="Gene3D" id="2.40.37.10">
    <property type="entry name" value="Lyase, Ornithine Decarboxylase, Chain A, domain 1"/>
    <property type="match status" value="1"/>
</dbReference>
<dbReference type="NCBIfam" id="TIGR01048">
    <property type="entry name" value="lysA"/>
    <property type="match status" value="1"/>
</dbReference>
<dbReference type="PRINTS" id="PR01181">
    <property type="entry name" value="DAPDCRBXLASE"/>
</dbReference>
<comment type="function">
    <text evidence="5">Specifically catalyzes the decarboxylation of meso-diaminopimelate (meso-DAP) to L-lysine.</text>
</comment>
<evidence type="ECO:0000256" key="7">
    <source>
        <dbReference type="RuleBase" id="RU003738"/>
    </source>
</evidence>
<evidence type="ECO:0000313" key="10">
    <source>
        <dbReference type="EMBL" id="MDO3721714.1"/>
    </source>
</evidence>
<protein>
    <recommendedName>
        <fullName evidence="5 6">Diaminopimelate decarboxylase</fullName>
        <shortName evidence="5">DAP decarboxylase</shortName>
        <shortName evidence="5">DAPDC</shortName>
        <ecNumber evidence="5 6">4.1.1.20</ecNumber>
    </recommendedName>
</protein>
<dbReference type="InterPro" id="IPR022643">
    <property type="entry name" value="De-COase2_C"/>
</dbReference>
<comment type="cofactor">
    <cofactor evidence="1 5 7">
        <name>pyridoxal 5'-phosphate</name>
        <dbReference type="ChEBI" id="CHEBI:597326"/>
    </cofactor>
</comment>
<feature type="binding site" evidence="5">
    <location>
        <position position="344"/>
    </location>
    <ligand>
        <name>substrate</name>
    </ligand>
</feature>
<reference evidence="10" key="1">
    <citation type="submission" date="2023-07" db="EMBL/GenBank/DDBJ databases">
        <title>Marinobacter sp. chi1 genome sequencing and assembly.</title>
        <authorList>
            <person name="Park S."/>
        </authorList>
    </citation>
    <scope>NUCLEOTIDE SEQUENCE</scope>
    <source>
        <strain evidence="10">Chi1</strain>
    </source>
</reference>
<dbReference type="InterPro" id="IPR022653">
    <property type="entry name" value="De-COase2_pyr-phos_BS"/>
</dbReference>
<dbReference type="InterPro" id="IPR000183">
    <property type="entry name" value="Orn/DAP/Arg_de-COase"/>
</dbReference>
<evidence type="ECO:0000256" key="3">
    <source>
        <dbReference type="ARBA" id="ARBA00022898"/>
    </source>
</evidence>
<comment type="caution">
    <text evidence="10">The sequence shown here is derived from an EMBL/GenBank/DDBJ whole genome shotgun (WGS) entry which is preliminary data.</text>
</comment>
<dbReference type="GO" id="GO:0008836">
    <property type="term" value="F:diaminopimelate decarboxylase activity"/>
    <property type="evidence" value="ECO:0007669"/>
    <property type="project" value="UniProtKB-EC"/>
</dbReference>
<proteinExistence type="inferred from homology"/>
<dbReference type="PROSITE" id="PS00879">
    <property type="entry name" value="ODR_DC_2_2"/>
    <property type="match status" value="1"/>
</dbReference>
<sequence>MDYFNYRDGELFAEDLPVSEIAERFGTPAYVYSRATLERHYRAYDQALSGRPHLVCYAVKANSNLAVLNVLARLGAGFDIVSAGELERVLRAGGSAAKVVFSGVGKQEWEMKRALEAGVRCFNVESDTELDRLNAVAGELGVRAPVSLRVNPDVDAGTHPYISTGLKENKFGIDIAEAPGVYARASKLPNLDLIGVDCHIGSQLTSVEPFLDALDRVMALIDSLAEQGIVIRHLDMGGGLGVTYDQEQPPQPSDYVRALAEHLGDRELELVVEPGRSIAANAGILLTRVEFLKCTEHKNFAVIDAAMNDLIRPALYSAWQAIIPAKPRQDGAEKNWDLVGPVCETGDFLGKDRSLSLQPGDLLAVRSAGAYGFVMSSNYNSRNRPPELMVDGNQVHVVRRRETLDDQLAPESCLPE</sequence>
<feature type="binding site" evidence="5">
    <location>
        <position position="312"/>
    </location>
    <ligand>
        <name>substrate</name>
    </ligand>
</feature>
<comment type="pathway">
    <text evidence="5 7">Amino-acid biosynthesis; L-lysine biosynthesis via DAP pathway; L-lysine from DL-2,6-diaminopimelate: step 1/1.</text>
</comment>
<dbReference type="EMBL" id="JAUMIS010000001">
    <property type="protein sequence ID" value="MDO3721714.1"/>
    <property type="molecule type" value="Genomic_DNA"/>
</dbReference>
<comment type="subunit">
    <text evidence="5">Homodimer.</text>
</comment>
<feature type="binding site" evidence="5">
    <location>
        <position position="371"/>
    </location>
    <ligand>
        <name>pyridoxal 5'-phosphate</name>
        <dbReference type="ChEBI" id="CHEBI:597326"/>
    </ligand>
</feature>
<dbReference type="Proteomes" id="UP001168640">
    <property type="component" value="Unassembled WGS sequence"/>
</dbReference>
<evidence type="ECO:0000256" key="6">
    <source>
        <dbReference type="NCBIfam" id="TIGR01048"/>
    </source>
</evidence>
<keyword evidence="5" id="KW-0028">Amino-acid biosynthesis</keyword>
<dbReference type="PROSITE" id="PS00878">
    <property type="entry name" value="ODR_DC_2_1"/>
    <property type="match status" value="1"/>
</dbReference>
<feature type="domain" description="Orn/DAP/Arg decarboxylase 2 C-terminal" evidence="8">
    <location>
        <begin position="30"/>
        <end position="369"/>
    </location>
</feature>
<dbReference type="InterPro" id="IPR022644">
    <property type="entry name" value="De-COase2_N"/>
</dbReference>
<evidence type="ECO:0000259" key="8">
    <source>
        <dbReference type="Pfam" id="PF00278"/>
    </source>
</evidence>
<dbReference type="PANTHER" id="PTHR43727">
    <property type="entry name" value="DIAMINOPIMELATE DECARBOXYLASE"/>
    <property type="match status" value="1"/>
</dbReference>
<gene>
    <name evidence="5 10" type="primary">lysA</name>
    <name evidence="10" type="ORF">QVZ43_08245</name>
</gene>
<dbReference type="Pfam" id="PF00278">
    <property type="entry name" value="Orn_DAP_Arg_deC"/>
    <property type="match status" value="1"/>
</dbReference>
<dbReference type="PRINTS" id="PR01179">
    <property type="entry name" value="ODADCRBXLASE"/>
</dbReference>
<name>A0ABT8W0D9_9GAMM</name>
<dbReference type="InterPro" id="IPR009006">
    <property type="entry name" value="Ala_racemase/Decarboxylase_C"/>
</dbReference>
<dbReference type="InterPro" id="IPR029066">
    <property type="entry name" value="PLP-binding_barrel"/>
</dbReference>
<evidence type="ECO:0000256" key="2">
    <source>
        <dbReference type="ARBA" id="ARBA00022793"/>
    </source>
</evidence>
<dbReference type="Gene3D" id="3.20.20.10">
    <property type="entry name" value="Alanine racemase"/>
    <property type="match status" value="1"/>
</dbReference>
<evidence type="ECO:0000313" key="11">
    <source>
        <dbReference type="Proteomes" id="UP001168640"/>
    </source>
</evidence>